<sequence length="40" mass="4300">MPHGTVRSQSPARMLPGDDSVVQALHDAERYAPSSGPMLH</sequence>
<comment type="caution">
    <text evidence="1">The sequence shown here is derived from an EMBL/GenBank/DDBJ whole genome shotgun (WGS) entry which is preliminary data.</text>
</comment>
<proteinExistence type="predicted"/>
<evidence type="ECO:0000313" key="2">
    <source>
        <dbReference type="Proteomes" id="UP001168096"/>
    </source>
</evidence>
<organism evidence="1 2">
    <name type="scientific">Massilia orientalis</name>
    <dbReference type="NCBI Taxonomy" id="3050128"/>
    <lineage>
        <taxon>Bacteria</taxon>
        <taxon>Pseudomonadati</taxon>
        <taxon>Pseudomonadota</taxon>
        <taxon>Betaproteobacteria</taxon>
        <taxon>Burkholderiales</taxon>
        <taxon>Oxalobacteraceae</taxon>
        <taxon>Telluria group</taxon>
        <taxon>Massilia</taxon>
    </lineage>
</organism>
<protein>
    <submittedName>
        <fullName evidence="1">Uncharacterized protein</fullName>
    </submittedName>
</protein>
<accession>A0ACC7M8D9</accession>
<keyword evidence="2" id="KW-1185">Reference proteome</keyword>
<gene>
    <name evidence="1" type="ORF">QPK29_008800</name>
</gene>
<name>A0ACC7M8D9_9BURK</name>
<dbReference type="EMBL" id="JASNRB020000005">
    <property type="protein sequence ID" value="MFJ1467805.1"/>
    <property type="molecule type" value="Genomic_DNA"/>
</dbReference>
<dbReference type="Proteomes" id="UP001168096">
    <property type="component" value="Unassembled WGS sequence"/>
</dbReference>
<evidence type="ECO:0000313" key="1">
    <source>
        <dbReference type="EMBL" id="MFJ1467805.1"/>
    </source>
</evidence>
<reference evidence="1" key="1">
    <citation type="submission" date="2024-11" db="EMBL/GenBank/DDBJ databases">
        <title>Description of Massilia orientalis sp. nov., isolated from rhizosphere soil of Ageratina adenophora.</title>
        <authorList>
            <person name="Wang Y."/>
        </authorList>
    </citation>
    <scope>NUCLEOTIDE SEQUENCE</scope>
    <source>
        <strain evidence="1">YIM B02787</strain>
    </source>
</reference>